<keyword evidence="2" id="KW-1185">Reference proteome</keyword>
<accession>A0A7D3VV45</accession>
<evidence type="ECO:0000313" key="2">
    <source>
        <dbReference type="Proteomes" id="UP000501240"/>
    </source>
</evidence>
<dbReference type="InterPro" id="IPR016024">
    <property type="entry name" value="ARM-type_fold"/>
</dbReference>
<dbReference type="InterPro" id="IPR011989">
    <property type="entry name" value="ARM-like"/>
</dbReference>
<organism evidence="1 2">
    <name type="scientific">Actinomadura verrucosospora</name>
    <dbReference type="NCBI Taxonomy" id="46165"/>
    <lineage>
        <taxon>Bacteria</taxon>
        <taxon>Bacillati</taxon>
        <taxon>Actinomycetota</taxon>
        <taxon>Actinomycetes</taxon>
        <taxon>Streptosporangiales</taxon>
        <taxon>Thermomonosporaceae</taxon>
        <taxon>Actinomadura</taxon>
    </lineage>
</organism>
<dbReference type="Gene3D" id="1.25.10.10">
    <property type="entry name" value="Leucine-rich Repeat Variant"/>
    <property type="match status" value="2"/>
</dbReference>
<sequence>MTLLPGLDEIDWSALRHAYGSAADVPDLLRAIEDERAPSADAVWELEVKIYHQGGFICDAATASLPYLVGLVSSAGTADRIGLLELLGRLVHEANTIPRIDAGWPDAWAAALPRLLALLDDPDVAVRRELTSTLSSAVGDADTIVPALRARWDGEDDAAVRLGTVIAAGELAPGCTVRLLPETLVWLRDLRTSDDPQLRLAADTALSAAVGAQRAEVAVAVEALRGDIAVWRDVPWVGETRPDLVPYFGGGASRLLGWVARRFGDDAPARLDLCTAFIADGDADRRIGAVRLAADLLSDWRSPVRRLLPGLAALATDESSAARSYAVHLLAALDEGDADLLAARLGDDAPLSQDGDERISDFAAWGLAWRKDARCVPYLVERLAEKPPGSDAYYGSSPFINTPPAILHSLAPLGHHANDLLPAIRARMDGVDSGRTLARVLQEWGPPAAPAVPELVRLLDTEAAAQAAVAIGAIGPAAADAADALRPDAEHPDGRIAGQRRFALPWAFFKVTGDPAPLLDVADALLDQRYPGGDLRFIADLGAHGAAYADHFRMLMKSSDDWARTEAANAYHRVTGDVDSAADVLCGAAYDLARGEYLPFRWAALRYLADMGGAVPGDWALREILDSDRRHRNNAGWRGFAEDRELRALAARLLD</sequence>
<evidence type="ECO:0000313" key="1">
    <source>
        <dbReference type="EMBL" id="QKG20296.1"/>
    </source>
</evidence>
<proteinExistence type="predicted"/>
<dbReference type="Proteomes" id="UP000501240">
    <property type="component" value="Chromosome"/>
</dbReference>
<protein>
    <submittedName>
        <fullName evidence="1">Heat domain-containing protein</fullName>
    </submittedName>
</protein>
<dbReference type="AlphaFoldDB" id="A0A7D3VV45"/>
<gene>
    <name evidence="1" type="ORF">ACTIVE_1934</name>
</gene>
<dbReference type="RefSeq" id="WP_173094735.1">
    <property type="nucleotide sequence ID" value="NZ_CP053892.1"/>
</dbReference>
<reference evidence="1 2" key="1">
    <citation type="submission" date="2020-05" db="EMBL/GenBank/DDBJ databases">
        <title>Actinomadura verrucosospora NRRL-B18236 (PFL_A860) Genome sequencing and assembly.</title>
        <authorList>
            <person name="Samborskyy M."/>
        </authorList>
    </citation>
    <scope>NUCLEOTIDE SEQUENCE [LARGE SCALE GENOMIC DNA]</scope>
    <source>
        <strain evidence="1 2">NRRL:B18236</strain>
    </source>
</reference>
<dbReference type="SUPFAM" id="SSF48371">
    <property type="entry name" value="ARM repeat"/>
    <property type="match status" value="1"/>
</dbReference>
<name>A0A7D3VV45_ACTVE</name>
<dbReference type="EMBL" id="CP053892">
    <property type="protein sequence ID" value="QKG20296.1"/>
    <property type="molecule type" value="Genomic_DNA"/>
</dbReference>